<evidence type="ECO:0000259" key="3">
    <source>
        <dbReference type="PROSITE" id="PS50878"/>
    </source>
</evidence>
<feature type="region of interest" description="Disordered" evidence="2">
    <location>
        <begin position="1051"/>
        <end position="1164"/>
    </location>
</feature>
<dbReference type="SUPFAM" id="SSF56672">
    <property type="entry name" value="DNA/RNA polymerases"/>
    <property type="match status" value="2"/>
</dbReference>
<feature type="compositionally biased region" description="Acidic residues" evidence="2">
    <location>
        <begin position="231"/>
        <end position="255"/>
    </location>
</feature>
<evidence type="ECO:0000256" key="2">
    <source>
        <dbReference type="SAM" id="MobiDB-lite"/>
    </source>
</evidence>
<dbReference type="InterPro" id="IPR043502">
    <property type="entry name" value="DNA/RNA_pol_sf"/>
</dbReference>
<keyword evidence="1" id="KW-0175">Coiled coil</keyword>
<feature type="region of interest" description="Disordered" evidence="2">
    <location>
        <begin position="301"/>
        <end position="328"/>
    </location>
</feature>
<dbReference type="Pfam" id="PF00078">
    <property type="entry name" value="RVT_1"/>
    <property type="match status" value="2"/>
</dbReference>
<evidence type="ECO:0000256" key="1">
    <source>
        <dbReference type="SAM" id="Coils"/>
    </source>
</evidence>
<feature type="region of interest" description="Disordered" evidence="2">
    <location>
        <begin position="1"/>
        <end position="285"/>
    </location>
</feature>
<proteinExistence type="predicted"/>
<dbReference type="PANTHER" id="PTHR19446">
    <property type="entry name" value="REVERSE TRANSCRIPTASES"/>
    <property type="match status" value="1"/>
</dbReference>
<feature type="domain" description="Reverse transcriptase" evidence="3">
    <location>
        <begin position="1767"/>
        <end position="2023"/>
    </location>
</feature>
<dbReference type="EMBL" id="VLTM01000118">
    <property type="protein sequence ID" value="KAA0151062.1"/>
    <property type="molecule type" value="Genomic_DNA"/>
</dbReference>
<feature type="compositionally biased region" description="Low complexity" evidence="2">
    <location>
        <begin position="211"/>
        <end position="225"/>
    </location>
</feature>
<feature type="compositionally biased region" description="Low complexity" evidence="2">
    <location>
        <begin position="1185"/>
        <end position="1195"/>
    </location>
</feature>
<organism evidence="4 5">
    <name type="scientific">Cafeteria roenbergensis</name>
    <name type="common">Marine flagellate</name>
    <dbReference type="NCBI Taxonomy" id="33653"/>
    <lineage>
        <taxon>Eukaryota</taxon>
        <taxon>Sar</taxon>
        <taxon>Stramenopiles</taxon>
        <taxon>Bigyra</taxon>
        <taxon>Opalozoa</taxon>
        <taxon>Bicosoecida</taxon>
        <taxon>Cafeteriaceae</taxon>
        <taxon>Cafeteria</taxon>
    </lineage>
</organism>
<comment type="caution">
    <text evidence="4">The sequence shown here is derived from an EMBL/GenBank/DDBJ whole genome shotgun (WGS) entry which is preliminary data.</text>
</comment>
<feature type="coiled-coil region" evidence="1">
    <location>
        <begin position="1331"/>
        <end position="1358"/>
    </location>
</feature>
<dbReference type="Proteomes" id="UP000325113">
    <property type="component" value="Unassembled WGS sequence"/>
</dbReference>
<dbReference type="InterPro" id="IPR000477">
    <property type="entry name" value="RT_dom"/>
</dbReference>
<name>A0A5A8CDK9_CAFRO</name>
<accession>A0A5A8CDK9</accession>
<reference evidence="4 5" key="1">
    <citation type="submission" date="2019-07" db="EMBL/GenBank/DDBJ databases">
        <title>Genomes of Cafeteria roenbergensis.</title>
        <authorList>
            <person name="Fischer M.G."/>
            <person name="Hackl T."/>
            <person name="Roman M."/>
        </authorList>
    </citation>
    <scope>NUCLEOTIDE SEQUENCE [LARGE SCALE GENOMIC DNA]</scope>
    <source>
        <strain evidence="4 5">Cflag</strain>
    </source>
</reference>
<feature type="domain" description="Reverse transcriptase" evidence="3">
    <location>
        <begin position="576"/>
        <end position="832"/>
    </location>
</feature>
<feature type="compositionally biased region" description="Gly residues" evidence="2">
    <location>
        <begin position="1062"/>
        <end position="1079"/>
    </location>
</feature>
<protein>
    <recommendedName>
        <fullName evidence="3">Reverse transcriptase domain-containing protein</fullName>
    </recommendedName>
</protein>
<gene>
    <name evidence="4" type="ORF">FNF31_06917</name>
</gene>
<dbReference type="PROSITE" id="PS50878">
    <property type="entry name" value="RT_POL"/>
    <property type="match status" value="2"/>
</dbReference>
<feature type="region of interest" description="Disordered" evidence="2">
    <location>
        <begin position="1176"/>
        <end position="1210"/>
    </location>
</feature>
<evidence type="ECO:0000313" key="5">
    <source>
        <dbReference type="Proteomes" id="UP000325113"/>
    </source>
</evidence>
<feature type="region of interest" description="Disordered" evidence="2">
    <location>
        <begin position="2242"/>
        <end position="2319"/>
    </location>
</feature>
<feature type="compositionally biased region" description="Acidic residues" evidence="2">
    <location>
        <begin position="22"/>
        <end position="33"/>
    </location>
</feature>
<feature type="compositionally biased region" description="Acidic residues" evidence="2">
    <location>
        <begin position="80"/>
        <end position="93"/>
    </location>
</feature>
<evidence type="ECO:0000313" key="4">
    <source>
        <dbReference type="EMBL" id="KAA0151062.1"/>
    </source>
</evidence>
<feature type="compositionally biased region" description="Acidic residues" evidence="2">
    <location>
        <begin position="198"/>
        <end position="210"/>
    </location>
</feature>
<sequence length="2979" mass="317098">MLALEVTKRRPQPVVPRREQDSDQDDDDSDGEEAAATRSPNRGNGGLIGGDGAREGSPPEDGGTAMEEENQPPETQDAPGDVEDGSGAEDDAAGGDCDGTSMDEDAGSEEESVASGGEDAADGNTGAWLVDGCQATGSQTRGSMDYGTTDEASDEGSEDDGEANEEEDWQMTGDSAASQDQVEETMDDGGWSPRSETPEDDGASDEEEDGSLAGDSAASAGLEGSTVDSGESGEVEDDPAADDEEASREEDESTEEAGATGGELGPSAANVAVDPSVGQVHSTMPQLEVEVPAAAGVTGQLAGANRTAEPPTGEEGDMDASHGLEGDDAEDVTGAMAEAGGNETPLSDGERACGDGRCKRCSTSSPDSLAKGAFLRHGCPSKKWVQWYIKALLRQCTFGEAFAADKLRQRKAVSDHVPVALEPTLQHGTMAAAASLAGAGRRGNAEGHPTVEQAAGIRVQLTTVAALKAYLRRQNGTSAKDLAKSMASAGTVAQDRETLEALVDLHPSEEEVVDGTVEGEAPDLTDSELREMVSAAIQSMPHKKAVGPDGMVAKQLENIAEKDLDALVSFVRRALRNDLSAEERRVLGSSTLMAIPKGNGKIRPVAMVSGLGKLVGKVVNTILGKHGLLDQLRFQFLGCRDGSCRLVHAVRTAFEEGGAKTVVVALDMANAYNSVSRRAMIEEVRRLDEKLVPAVLALYGSSSPLLFATDEGEVFELKSNRGVRQGDPAAGALFAIAVHPLVDEVRRAFPDVLILQMADDTTLVGPRRSAFKAAQMLAERLSTVGLRMNADKTQVLCKRGQLERTKARIQRELKRSRDDPGSPPSVLEGCHLTERSVAVLQCPVGEDLSPEVALEQSMKRLEKEFGPAAERLLAGIEVCGLKRAHHLLLSVLGQKFSYLHRAAGAAAGQELAVFHAALLANLAAVAHKTELDAIGHALSDEMCTVTEDGFREAMSKAIEALVRGLPDEHARREAWWALLGREADGVTRLASAASNPALKKGGYAQMRLAKMLSKGCKAGGMGLPGVAQFRFEAAAGFIEAVRDMRKGRFEMAPPPEEALDGPGTGGGGGEPASGSGAGAGPANAGEAEAEDESGAAAAAAGGTPWVDHPAVGESESKEDCEEGPAHGQQLAGTLDGWLVSGTGGAAEPEHQPTPTSGGQTVGGGAAAASAAGAATEMTTGGGGAAAASAAGAPTGQETSDAAQPRADAAQVYSVRRTPAIGLARDGPDADADGNDPNWKGISLKKLVMRALKRSDRSDATKEVGDILLRCEEVAKGAYRDYERDSKEYKDACTEARYFRPDKDCVVGKEADLHAARVKKRYQLAHVWRSDIAGAVEGLEELRAEIEELALEAMMELRSDDESSDDMEAAANLVEEFIRACKGARCLAAATGFEGFLPDTLGKLPGELKAKLRKCLYGDGVTARANEQTEAPWQRKMVLHHDDMLRIKHECVFLRRLAKARRACTARCRAEALAKGTPEKRVANIDDPAMLRVMSDLVAFREACVPGTHYWLRNTMMGPRGLTDEEFAVVTRYRIGASEADHVVPDGVSINCACMQRDTTARGTVHIGGVSGVAHHLARCRCGKGSTIRAHNDVRDVLHAARKAVSDHVPVALEPTLQHGTMAAAASLAGAGRRGNAEGHPTVEQAAGIRVQLTTVAALKAYLRRQNGTSAKDLAKSMASAGTVAQDRETLEALMDLHPSEEEVVDGTVEGEAPDLTDSELREMVSAAIQSMPHKKAVGPDGMVAKQLENIAEKDLEALVSFVRRALRNDLSAEERRVLGSSTLMAIPKGNGKIRPVAMVSGLGKLVGKVVNTILGKHGLLDQLRFQFLGCRDGSCRLVHAVRTAFEEGGAKTVVVALDMANAYNSVSRRAMIEEVRRLDEKLVPAVLALYGSSSPLLFATDEGEVFELKSNRGVRQGDPAAGALFAIAVHPLVDEVRRAFPDVLILQMADDTTLVGPRRSAFKAAQMLAERLSTVGLRMNADKTQVLCKRGQREETKARIQRVMKRSRDDPGSPPSVLAGCHLTERSVAVLQCPVGEDLSPEVALEQSMKRLEKEFGPAAERLLAGIEVCGLKRAHHLLLSVLGQKFSYLHRAAGAAAGQELAVFHAALLANLAAVAHKTELDAIGHALSDEMCTVTEDGFREAMSKAIEALVRGLPDEHARREAWWALLGREADGVTRLASAASNPALKKGGYAQMRLAKMLSKGCKAGGMGLPGVAQFRFEATAGFIEAVRDMRKGRFEMAPPPEEALDGPGTGGGGGEPASGSGAGAGPANAGEAEAEDESGAAAAAAGGTPWVDHPAVGESESKEDCEEGPAHGQQLAGTLDGWLVYSVRRTPAIGLARDGPDADADGNDPNWKGISLKKLVMRALRRSDRSGATKEVGDILLRCEEVAKGAYRDYERDSKEYKDACTEARYFRPDKDCVVGKEADLHAARVKKRYQLAHVWRSDIAGAVEGLEELRAEIEELALEAMMELGSDDESSDDMEAAANLVEEFIRACKGARCLAAATGFEGFLPDTLGKLPGELKAKLRKCLYGDGVTARANEQTEAPWQRKMVLHHDDMLRIKHECVFLRRLAKARRACTARCRAEALAKGTPEKRVANIDDPAMLRVMSDLVAFREACVPGTHYWLRNTMMGPRGLTDEEFAVVERYRIGASEADHVVPDGVSINCAVTKRYQLAHVWRSDIAGAVEGLEELRAEIEELALEAMMELGSDDESSDDMEATANLVEEFIRACKGARCLAAATGFEGFLPDTLGKLPGELKAKLRKCLYGDGVTARANEQTEAPWQRKMVLHHDDMLRIKHECVFLRRLAKARRACTARCRAEALAKGTPEKRVANIDDPAMLRVMSDLVAFREACVPGTHYWLRNTMMGPRGLTDEEFAVVTRYRIGASEADHVVPDGVSINCACVQRDTTARGTVHIGGVSGVAHHLARCRCGKGSTIRAHNDVRDVLHAAITSAVSKSYVTQGLQNMDAFLERL</sequence>
<feature type="compositionally biased region" description="Acidic residues" evidence="2">
    <location>
        <begin position="151"/>
        <end position="169"/>
    </location>
</feature>
<feature type="compositionally biased region" description="Gly residues" evidence="2">
    <location>
        <begin position="2253"/>
        <end position="2270"/>
    </location>
</feature>
<feature type="compositionally biased region" description="Acidic residues" evidence="2">
    <location>
        <begin position="101"/>
        <end position="112"/>
    </location>
</feature>